<name>A0A2P6RP89_ROSCH</name>
<protein>
    <recommendedName>
        <fullName evidence="1">non-specific serine/threonine protein kinase</fullName>
        <ecNumber evidence="1">2.7.11.1</ecNumber>
    </recommendedName>
</protein>
<comment type="catalytic activity">
    <reaction evidence="7">
        <text>L-threonyl-[protein] + ATP = O-phospho-L-threonyl-[protein] + ADP + H(+)</text>
        <dbReference type="Rhea" id="RHEA:46608"/>
        <dbReference type="Rhea" id="RHEA-COMP:11060"/>
        <dbReference type="Rhea" id="RHEA-COMP:11605"/>
        <dbReference type="ChEBI" id="CHEBI:15378"/>
        <dbReference type="ChEBI" id="CHEBI:30013"/>
        <dbReference type="ChEBI" id="CHEBI:30616"/>
        <dbReference type="ChEBI" id="CHEBI:61977"/>
        <dbReference type="ChEBI" id="CHEBI:456216"/>
        <dbReference type="EC" id="2.7.11.1"/>
    </reaction>
</comment>
<dbReference type="EMBL" id="PDCK01000040">
    <property type="protein sequence ID" value="PRQ48214.1"/>
    <property type="molecule type" value="Genomic_DNA"/>
</dbReference>
<evidence type="ECO:0000259" key="9">
    <source>
        <dbReference type="PROSITE" id="PS50011"/>
    </source>
</evidence>
<dbReference type="EC" id="2.7.11.1" evidence="1"/>
<organism evidence="10 11">
    <name type="scientific">Rosa chinensis</name>
    <name type="common">China rose</name>
    <dbReference type="NCBI Taxonomy" id="74649"/>
    <lineage>
        <taxon>Eukaryota</taxon>
        <taxon>Viridiplantae</taxon>
        <taxon>Streptophyta</taxon>
        <taxon>Embryophyta</taxon>
        <taxon>Tracheophyta</taxon>
        <taxon>Spermatophyta</taxon>
        <taxon>Magnoliopsida</taxon>
        <taxon>eudicotyledons</taxon>
        <taxon>Gunneridae</taxon>
        <taxon>Pentapetalae</taxon>
        <taxon>rosids</taxon>
        <taxon>fabids</taxon>
        <taxon>Rosales</taxon>
        <taxon>Rosaceae</taxon>
        <taxon>Rosoideae</taxon>
        <taxon>Rosoideae incertae sedis</taxon>
        <taxon>Rosa</taxon>
    </lineage>
</organism>
<dbReference type="PROSITE" id="PS50011">
    <property type="entry name" value="PROTEIN_KINASE_DOM"/>
    <property type="match status" value="1"/>
</dbReference>
<evidence type="ECO:0000256" key="5">
    <source>
        <dbReference type="ARBA" id="ARBA00022777"/>
    </source>
</evidence>
<comment type="catalytic activity">
    <reaction evidence="8">
        <text>L-seryl-[protein] + ATP = O-phospho-L-seryl-[protein] + ADP + H(+)</text>
        <dbReference type="Rhea" id="RHEA:17989"/>
        <dbReference type="Rhea" id="RHEA-COMP:9863"/>
        <dbReference type="Rhea" id="RHEA-COMP:11604"/>
        <dbReference type="ChEBI" id="CHEBI:15378"/>
        <dbReference type="ChEBI" id="CHEBI:29999"/>
        <dbReference type="ChEBI" id="CHEBI:30616"/>
        <dbReference type="ChEBI" id="CHEBI:83421"/>
        <dbReference type="ChEBI" id="CHEBI:456216"/>
        <dbReference type="EC" id="2.7.11.1"/>
    </reaction>
</comment>
<dbReference type="Pfam" id="PF00069">
    <property type="entry name" value="Pkinase"/>
    <property type="match status" value="1"/>
</dbReference>
<dbReference type="AlphaFoldDB" id="A0A2P6RP89"/>
<dbReference type="InterPro" id="IPR011009">
    <property type="entry name" value="Kinase-like_dom_sf"/>
</dbReference>
<evidence type="ECO:0000256" key="2">
    <source>
        <dbReference type="ARBA" id="ARBA00022527"/>
    </source>
</evidence>
<keyword evidence="4" id="KW-0547">Nucleotide-binding</keyword>
<dbReference type="InterPro" id="IPR000719">
    <property type="entry name" value="Prot_kinase_dom"/>
</dbReference>
<comment type="caution">
    <text evidence="10">The sequence shown here is derived from an EMBL/GenBank/DDBJ whole genome shotgun (WGS) entry which is preliminary data.</text>
</comment>
<evidence type="ECO:0000256" key="4">
    <source>
        <dbReference type="ARBA" id="ARBA00022741"/>
    </source>
</evidence>
<sequence>MPNSSLDMHLFGPRATFQWEFRYRIDLGFASALHYLHEDAEQCVLHRDIKSTNVLLDNDCSTKLFDFGIAKLVDPRLRASKESDIFSFRVVALEIACGRRTYHDGEFHLPLYRWVWHLYLARNLLDAADERLGMDFDQNEIECLLIVGLWCTHPNNKERLKAG</sequence>
<evidence type="ECO:0000313" key="10">
    <source>
        <dbReference type="EMBL" id="PRQ48214.1"/>
    </source>
</evidence>
<accession>A0A2P6RP89</accession>
<feature type="domain" description="Protein kinase" evidence="9">
    <location>
        <begin position="1"/>
        <end position="163"/>
    </location>
</feature>
<proteinExistence type="predicted"/>
<dbReference type="InterPro" id="IPR008271">
    <property type="entry name" value="Ser/Thr_kinase_AS"/>
</dbReference>
<keyword evidence="6" id="KW-0067">ATP-binding</keyword>
<evidence type="ECO:0000256" key="3">
    <source>
        <dbReference type="ARBA" id="ARBA00022679"/>
    </source>
</evidence>
<dbReference type="Gene3D" id="1.10.510.10">
    <property type="entry name" value="Transferase(Phosphotransferase) domain 1"/>
    <property type="match status" value="2"/>
</dbReference>
<keyword evidence="3 10" id="KW-0808">Transferase</keyword>
<dbReference type="Proteomes" id="UP000238479">
    <property type="component" value="Chromosome 2"/>
</dbReference>
<evidence type="ECO:0000256" key="8">
    <source>
        <dbReference type="ARBA" id="ARBA00048679"/>
    </source>
</evidence>
<evidence type="ECO:0000256" key="1">
    <source>
        <dbReference type="ARBA" id="ARBA00012513"/>
    </source>
</evidence>
<keyword evidence="2" id="KW-0723">Serine/threonine-protein kinase</keyword>
<keyword evidence="11" id="KW-1185">Reference proteome</keyword>
<dbReference type="FunFam" id="1.10.510.10:FF:001023">
    <property type="entry name" value="Os07g0541700 protein"/>
    <property type="match status" value="1"/>
</dbReference>
<dbReference type="PROSITE" id="PS00108">
    <property type="entry name" value="PROTEIN_KINASE_ST"/>
    <property type="match status" value="1"/>
</dbReference>
<dbReference type="InterPro" id="IPR050528">
    <property type="entry name" value="L-type_Lectin-RKs"/>
</dbReference>
<dbReference type="OMA" id="DQNEIEC"/>
<evidence type="ECO:0000256" key="6">
    <source>
        <dbReference type="ARBA" id="ARBA00022840"/>
    </source>
</evidence>
<dbReference type="GO" id="GO:0004674">
    <property type="term" value="F:protein serine/threonine kinase activity"/>
    <property type="evidence" value="ECO:0007669"/>
    <property type="project" value="UniProtKB-KW"/>
</dbReference>
<dbReference type="PANTHER" id="PTHR27007">
    <property type="match status" value="1"/>
</dbReference>
<evidence type="ECO:0000313" key="11">
    <source>
        <dbReference type="Proteomes" id="UP000238479"/>
    </source>
</evidence>
<evidence type="ECO:0000256" key="7">
    <source>
        <dbReference type="ARBA" id="ARBA00047899"/>
    </source>
</evidence>
<dbReference type="SUPFAM" id="SSF56112">
    <property type="entry name" value="Protein kinase-like (PK-like)"/>
    <property type="match status" value="1"/>
</dbReference>
<dbReference type="Gramene" id="PRQ48214">
    <property type="protein sequence ID" value="PRQ48214"/>
    <property type="gene ID" value="RchiOBHm_Chr2g0108201"/>
</dbReference>
<reference evidence="10 11" key="1">
    <citation type="journal article" date="2018" name="Nat. Genet.">
        <title>The Rosa genome provides new insights in the design of modern roses.</title>
        <authorList>
            <person name="Bendahmane M."/>
        </authorList>
    </citation>
    <scope>NUCLEOTIDE SEQUENCE [LARGE SCALE GENOMIC DNA]</scope>
    <source>
        <strain evidence="11">cv. Old Blush</strain>
    </source>
</reference>
<gene>
    <name evidence="10" type="ORF">RchiOBHm_Chr2g0108201</name>
</gene>
<dbReference type="GO" id="GO:0005524">
    <property type="term" value="F:ATP binding"/>
    <property type="evidence" value="ECO:0007669"/>
    <property type="project" value="UniProtKB-KW"/>
</dbReference>
<keyword evidence="5" id="KW-0418">Kinase</keyword>